<comment type="cofactor">
    <cofactor evidence="1 7">
        <name>FAD</name>
        <dbReference type="ChEBI" id="CHEBI:57692"/>
    </cofactor>
</comment>
<dbReference type="GO" id="GO:0005789">
    <property type="term" value="C:endoplasmic reticulum membrane"/>
    <property type="evidence" value="ECO:0007669"/>
    <property type="project" value="UniProtKB-SubCell"/>
</dbReference>
<dbReference type="GO" id="GO:0016126">
    <property type="term" value="P:sterol biosynthetic process"/>
    <property type="evidence" value="ECO:0007669"/>
    <property type="project" value="UniProtKB-UniRule"/>
</dbReference>
<evidence type="ECO:0000256" key="1">
    <source>
        <dbReference type="ARBA" id="ARBA00001974"/>
    </source>
</evidence>
<dbReference type="AlphaFoldDB" id="G3IPE5"/>
<evidence type="ECO:0000256" key="5">
    <source>
        <dbReference type="ARBA" id="ARBA00023002"/>
    </source>
</evidence>
<sequence>MTVALKDVKLWRKLLKGIPDLYDDAAVFQAKKSFYWSRKRTHSFVVNVLAQALYELFSATDDSLHQLRKACFLYFKLGGECVTGPVGLLSV</sequence>
<evidence type="ECO:0000256" key="3">
    <source>
        <dbReference type="ARBA" id="ARBA00022630"/>
    </source>
</evidence>
<dbReference type="GO" id="GO:0008203">
    <property type="term" value="P:cholesterol metabolic process"/>
    <property type="evidence" value="ECO:0007669"/>
    <property type="project" value="TreeGrafter"/>
</dbReference>
<dbReference type="GO" id="GO:0050660">
    <property type="term" value="F:flavin adenine dinucleotide binding"/>
    <property type="evidence" value="ECO:0007669"/>
    <property type="project" value="UniProtKB-UniRule"/>
</dbReference>
<dbReference type="InParanoid" id="G3IPE5"/>
<dbReference type="STRING" id="10029.G3IPE5"/>
<dbReference type="InterPro" id="IPR040125">
    <property type="entry name" value="Squalene_monox"/>
</dbReference>
<evidence type="ECO:0000256" key="7">
    <source>
        <dbReference type="RuleBase" id="RU367121"/>
    </source>
</evidence>
<name>G3IPE5_CRIGR</name>
<evidence type="ECO:0000256" key="6">
    <source>
        <dbReference type="ARBA" id="ARBA00023136"/>
    </source>
</evidence>
<keyword evidence="4 7" id="KW-0274">FAD</keyword>
<keyword evidence="3 7" id="KW-0285">Flavoprotein</keyword>
<comment type="subcellular location">
    <subcellularLocation>
        <location evidence="7">Endoplasmic reticulum membrane</location>
        <topology evidence="7">Peripheral membrane protein</topology>
    </subcellularLocation>
    <subcellularLocation>
        <location evidence="2">Membrane</location>
    </subcellularLocation>
</comment>
<dbReference type="EC" id="1.14.14.17" evidence="7"/>
<gene>
    <name evidence="9" type="ORF">I79_025852</name>
</gene>
<comment type="similarity">
    <text evidence="7">Belongs to the squalene monooxygenase family.</text>
</comment>
<dbReference type="PANTHER" id="PTHR10835:SF0">
    <property type="entry name" value="SQUALENE MONOOXYGENASE"/>
    <property type="match status" value="1"/>
</dbReference>
<dbReference type="Pfam" id="PF08491">
    <property type="entry name" value="SE"/>
    <property type="match status" value="1"/>
</dbReference>
<evidence type="ECO:0000313" key="9">
    <source>
        <dbReference type="EMBL" id="EGV91463.1"/>
    </source>
</evidence>
<proteinExistence type="inferred from homology"/>
<reference evidence="10" key="1">
    <citation type="journal article" date="2011" name="Nat. Biotechnol.">
        <title>The genomic sequence of the Chinese hamster ovary (CHO)-K1 cell line.</title>
        <authorList>
            <person name="Xu X."/>
            <person name="Nagarajan H."/>
            <person name="Lewis N.E."/>
            <person name="Pan S."/>
            <person name="Cai Z."/>
            <person name="Liu X."/>
            <person name="Chen W."/>
            <person name="Xie M."/>
            <person name="Wang W."/>
            <person name="Hammond S."/>
            <person name="Andersen M.R."/>
            <person name="Neff N."/>
            <person name="Passarelli B."/>
            <person name="Koh W."/>
            <person name="Fan H.C."/>
            <person name="Wang J."/>
            <person name="Gui Y."/>
            <person name="Lee K.H."/>
            <person name="Betenbaugh M.J."/>
            <person name="Quake S.R."/>
            <person name="Famili I."/>
            <person name="Palsson B.O."/>
            <person name="Wang J."/>
        </authorList>
    </citation>
    <scope>NUCLEOTIDE SEQUENCE [LARGE SCALE GENOMIC DNA]</scope>
    <source>
        <strain evidence="10">CHO K1 cell line</strain>
    </source>
</reference>
<dbReference type="GO" id="GO:0004506">
    <property type="term" value="F:squalene monooxygenase activity"/>
    <property type="evidence" value="ECO:0007669"/>
    <property type="project" value="UniProtKB-UniRule"/>
</dbReference>
<dbReference type="UniPathway" id="UPA00767">
    <property type="reaction ID" value="UER00752"/>
</dbReference>
<dbReference type="EMBL" id="JH010556">
    <property type="protein sequence ID" value="EGV91463.1"/>
    <property type="molecule type" value="Genomic_DNA"/>
</dbReference>
<dbReference type="InterPro" id="IPR013698">
    <property type="entry name" value="Squalene_epoxidase"/>
</dbReference>
<protein>
    <recommendedName>
        <fullName evidence="7">Squalene monooxygenase</fullName>
        <ecNumber evidence="7">1.14.14.17</ecNumber>
    </recommendedName>
</protein>
<keyword evidence="5 7" id="KW-0560">Oxidoreductase</keyword>
<evidence type="ECO:0000259" key="8">
    <source>
        <dbReference type="Pfam" id="PF08491"/>
    </source>
</evidence>
<keyword evidence="7" id="KW-0256">Endoplasmic reticulum</keyword>
<accession>G3IPE5</accession>
<keyword evidence="9" id="KW-0503">Monooxygenase</keyword>
<feature type="domain" description="Squalene epoxidase" evidence="8">
    <location>
        <begin position="1"/>
        <end position="90"/>
    </location>
</feature>
<keyword evidence="6 7" id="KW-0472">Membrane</keyword>
<comment type="catalytic activity">
    <reaction evidence="7">
        <text>squalene + reduced [NADPH--hemoprotein reductase] + O2 = (S)-2,3-epoxysqualene + oxidized [NADPH--hemoprotein reductase] + H2O + H(+)</text>
        <dbReference type="Rhea" id="RHEA:25282"/>
        <dbReference type="Rhea" id="RHEA-COMP:11964"/>
        <dbReference type="Rhea" id="RHEA-COMP:11965"/>
        <dbReference type="ChEBI" id="CHEBI:15377"/>
        <dbReference type="ChEBI" id="CHEBI:15378"/>
        <dbReference type="ChEBI" id="CHEBI:15379"/>
        <dbReference type="ChEBI" id="CHEBI:15440"/>
        <dbReference type="ChEBI" id="CHEBI:15441"/>
        <dbReference type="ChEBI" id="CHEBI:57618"/>
        <dbReference type="ChEBI" id="CHEBI:58210"/>
        <dbReference type="EC" id="1.14.14.17"/>
    </reaction>
</comment>
<dbReference type="Proteomes" id="UP000001075">
    <property type="component" value="Unassembled WGS sequence"/>
</dbReference>
<evidence type="ECO:0000256" key="2">
    <source>
        <dbReference type="ARBA" id="ARBA00004370"/>
    </source>
</evidence>
<comment type="function">
    <text evidence="7">Catalyzes the stereospecific oxidation of squalene to (S)-2,3-epoxysqualene, and is considered to be a rate-limiting enzyme in steroid biosynthesis.</text>
</comment>
<organism evidence="9 10">
    <name type="scientific">Cricetulus griseus</name>
    <name type="common">Chinese hamster</name>
    <name type="synonym">Cricetulus barabensis griseus</name>
    <dbReference type="NCBI Taxonomy" id="10029"/>
    <lineage>
        <taxon>Eukaryota</taxon>
        <taxon>Metazoa</taxon>
        <taxon>Chordata</taxon>
        <taxon>Craniata</taxon>
        <taxon>Vertebrata</taxon>
        <taxon>Euteleostomi</taxon>
        <taxon>Mammalia</taxon>
        <taxon>Eutheria</taxon>
        <taxon>Euarchontoglires</taxon>
        <taxon>Glires</taxon>
        <taxon>Rodentia</taxon>
        <taxon>Myomorpha</taxon>
        <taxon>Muroidea</taxon>
        <taxon>Cricetidae</taxon>
        <taxon>Cricetinae</taxon>
        <taxon>Cricetulus</taxon>
    </lineage>
</organism>
<evidence type="ECO:0000313" key="10">
    <source>
        <dbReference type="Proteomes" id="UP000001075"/>
    </source>
</evidence>
<evidence type="ECO:0000256" key="4">
    <source>
        <dbReference type="ARBA" id="ARBA00022827"/>
    </source>
</evidence>
<dbReference type="PANTHER" id="PTHR10835">
    <property type="entry name" value="SQUALENE MONOOXYGENASE"/>
    <property type="match status" value="1"/>
</dbReference>